<dbReference type="InterPro" id="IPR036837">
    <property type="entry name" value="Cation_efflux_CTD_sf"/>
</dbReference>
<dbReference type="Gene3D" id="1.20.1510.10">
    <property type="entry name" value="Cation efflux protein transmembrane domain"/>
    <property type="match status" value="1"/>
</dbReference>
<dbReference type="AlphaFoldDB" id="A0A1F5NHY3"/>
<keyword evidence="5 6" id="KW-0472">Membrane</keyword>
<dbReference type="Proteomes" id="UP000176578">
    <property type="component" value="Unassembled WGS sequence"/>
</dbReference>
<evidence type="ECO:0000256" key="3">
    <source>
        <dbReference type="ARBA" id="ARBA00022692"/>
    </source>
</evidence>
<evidence type="ECO:0000256" key="1">
    <source>
        <dbReference type="ARBA" id="ARBA00004141"/>
    </source>
</evidence>
<feature type="transmembrane region" description="Helical" evidence="6">
    <location>
        <begin position="12"/>
        <end position="31"/>
    </location>
</feature>
<evidence type="ECO:0000256" key="2">
    <source>
        <dbReference type="ARBA" id="ARBA00022448"/>
    </source>
</evidence>
<keyword evidence="3 6" id="KW-0812">Transmembrane</keyword>
<feature type="transmembrane region" description="Helical" evidence="6">
    <location>
        <begin position="77"/>
        <end position="101"/>
    </location>
</feature>
<feature type="transmembrane region" description="Helical" evidence="6">
    <location>
        <begin position="37"/>
        <end position="56"/>
    </location>
</feature>
<protein>
    <submittedName>
        <fullName evidence="9">Uncharacterized protein</fullName>
    </submittedName>
</protein>
<feature type="transmembrane region" description="Helical" evidence="6">
    <location>
        <begin position="113"/>
        <end position="139"/>
    </location>
</feature>
<dbReference type="EMBL" id="MFDZ01000058">
    <property type="protein sequence ID" value="OGE77269.1"/>
    <property type="molecule type" value="Genomic_DNA"/>
</dbReference>
<dbReference type="SUPFAM" id="SSF161111">
    <property type="entry name" value="Cation efflux protein transmembrane domain-like"/>
    <property type="match status" value="1"/>
</dbReference>
<sequence length="302" mass="32929">MFQRPSATKVIITSFLVDFVDVSTSIIVAVITGSMVMIAEALQGLADLAASGFLLIGLARSGKPSDKRHPFGYGREIYFWTMLSGVLILGVTSTMSIYFGWQRFINPLPIHNINFAFAILGLSIATNGYAFSLSVKRLLRGRSILRIRKVFGSSSLIETKTAFVLDLMGVLAAVFGFLALVFYRITGNLMFDGLGAVAIGVILAIFGVILIIPIRELIIGQSASSEIEGKIREATMTQPEVKDVLDLKTIHIGSEKLLVNAEVSLKSNLTTKDIEGIIDRIKANIKKEVPEVKHIQVEVETP</sequence>
<keyword evidence="2" id="KW-0813">Transport</keyword>
<dbReference type="InterPro" id="IPR027470">
    <property type="entry name" value="Cation_efflux_CTD"/>
</dbReference>
<keyword evidence="4 6" id="KW-1133">Transmembrane helix</keyword>
<evidence type="ECO:0000313" key="10">
    <source>
        <dbReference type="Proteomes" id="UP000176578"/>
    </source>
</evidence>
<feature type="transmembrane region" description="Helical" evidence="6">
    <location>
        <begin position="189"/>
        <end position="212"/>
    </location>
</feature>
<dbReference type="InterPro" id="IPR027469">
    <property type="entry name" value="Cation_efflux_TMD_sf"/>
</dbReference>
<evidence type="ECO:0000256" key="5">
    <source>
        <dbReference type="ARBA" id="ARBA00023136"/>
    </source>
</evidence>
<dbReference type="InterPro" id="IPR002524">
    <property type="entry name" value="Cation_efflux"/>
</dbReference>
<evidence type="ECO:0000259" key="7">
    <source>
        <dbReference type="Pfam" id="PF01545"/>
    </source>
</evidence>
<comment type="caution">
    <text evidence="9">The sequence shown here is derived from an EMBL/GenBank/DDBJ whole genome shotgun (WGS) entry which is preliminary data.</text>
</comment>
<evidence type="ECO:0000313" key="9">
    <source>
        <dbReference type="EMBL" id="OGE77269.1"/>
    </source>
</evidence>
<dbReference type="GO" id="GO:0016020">
    <property type="term" value="C:membrane"/>
    <property type="evidence" value="ECO:0007669"/>
    <property type="project" value="UniProtKB-SubCell"/>
</dbReference>
<evidence type="ECO:0000256" key="6">
    <source>
        <dbReference type="SAM" id="Phobius"/>
    </source>
</evidence>
<reference evidence="9 10" key="1">
    <citation type="journal article" date="2016" name="Nat. Commun.">
        <title>Thousands of microbial genomes shed light on interconnected biogeochemical processes in an aquifer system.</title>
        <authorList>
            <person name="Anantharaman K."/>
            <person name="Brown C.T."/>
            <person name="Hug L.A."/>
            <person name="Sharon I."/>
            <person name="Castelle C.J."/>
            <person name="Probst A.J."/>
            <person name="Thomas B.C."/>
            <person name="Singh A."/>
            <person name="Wilkins M.J."/>
            <person name="Karaoz U."/>
            <person name="Brodie E.L."/>
            <person name="Williams K.H."/>
            <person name="Hubbard S.S."/>
            <person name="Banfield J.F."/>
        </authorList>
    </citation>
    <scope>NUCLEOTIDE SEQUENCE [LARGE SCALE GENOMIC DNA]</scope>
</reference>
<evidence type="ECO:0000256" key="4">
    <source>
        <dbReference type="ARBA" id="ARBA00022989"/>
    </source>
</evidence>
<proteinExistence type="predicted"/>
<name>A0A1F5NHY3_9BACT</name>
<comment type="subcellular location">
    <subcellularLocation>
        <location evidence="1">Membrane</location>
        <topology evidence="1">Multi-pass membrane protein</topology>
    </subcellularLocation>
</comment>
<gene>
    <name evidence="9" type="ORF">A3J19_00765</name>
</gene>
<feature type="domain" description="Cation efflux protein cytoplasmic" evidence="8">
    <location>
        <begin position="224"/>
        <end position="300"/>
    </location>
</feature>
<dbReference type="Gene3D" id="3.30.70.1350">
    <property type="entry name" value="Cation efflux protein, cytoplasmic domain"/>
    <property type="match status" value="1"/>
</dbReference>
<feature type="transmembrane region" description="Helical" evidence="6">
    <location>
        <begin position="163"/>
        <end position="183"/>
    </location>
</feature>
<evidence type="ECO:0000259" key="8">
    <source>
        <dbReference type="Pfam" id="PF16916"/>
    </source>
</evidence>
<dbReference type="InterPro" id="IPR040177">
    <property type="entry name" value="SLC30A9"/>
</dbReference>
<dbReference type="InterPro" id="IPR058533">
    <property type="entry name" value="Cation_efflux_TM"/>
</dbReference>
<dbReference type="Pfam" id="PF16916">
    <property type="entry name" value="ZT_dimer"/>
    <property type="match status" value="1"/>
</dbReference>
<dbReference type="PANTHER" id="PTHR13414:SF9">
    <property type="entry name" value="PROTON-COUPLED ZINC ANTIPORTER SLC30A9, MITOCHONDRIAL"/>
    <property type="match status" value="1"/>
</dbReference>
<feature type="domain" description="Cation efflux protein transmembrane" evidence="7">
    <location>
        <begin position="11"/>
        <end position="208"/>
    </location>
</feature>
<dbReference type="Pfam" id="PF01545">
    <property type="entry name" value="Cation_efflux"/>
    <property type="match status" value="1"/>
</dbReference>
<dbReference type="SUPFAM" id="SSF160240">
    <property type="entry name" value="Cation efflux protein cytoplasmic domain-like"/>
    <property type="match status" value="1"/>
</dbReference>
<dbReference type="GO" id="GO:0006829">
    <property type="term" value="P:zinc ion transport"/>
    <property type="evidence" value="ECO:0007669"/>
    <property type="project" value="InterPro"/>
</dbReference>
<dbReference type="NCBIfam" id="TIGR01297">
    <property type="entry name" value="CDF"/>
    <property type="match status" value="1"/>
</dbReference>
<dbReference type="GO" id="GO:0008324">
    <property type="term" value="F:monoatomic cation transmembrane transporter activity"/>
    <property type="evidence" value="ECO:0007669"/>
    <property type="project" value="InterPro"/>
</dbReference>
<dbReference type="PANTHER" id="PTHR13414">
    <property type="entry name" value="HUEL-CATION TRANSPORTER"/>
    <property type="match status" value="1"/>
</dbReference>
<accession>A0A1F5NHY3</accession>
<organism evidence="9 10">
    <name type="scientific">Candidatus Daviesbacteria bacterium RIFCSPLOWO2_02_FULL_41_8</name>
    <dbReference type="NCBI Taxonomy" id="1797798"/>
    <lineage>
        <taxon>Bacteria</taxon>
        <taxon>Candidatus Daviesiibacteriota</taxon>
    </lineage>
</organism>